<accession>A0A853IBV9</accession>
<proteinExistence type="predicted"/>
<organism evidence="1 2">
    <name type="scientific">Spartinivicinus marinus</name>
    <dbReference type="NCBI Taxonomy" id="2994442"/>
    <lineage>
        <taxon>Bacteria</taxon>
        <taxon>Pseudomonadati</taxon>
        <taxon>Pseudomonadota</taxon>
        <taxon>Gammaproteobacteria</taxon>
        <taxon>Oceanospirillales</taxon>
        <taxon>Zooshikellaceae</taxon>
        <taxon>Spartinivicinus</taxon>
    </lineage>
</organism>
<dbReference type="SUPFAM" id="SSF52540">
    <property type="entry name" value="P-loop containing nucleoside triphosphate hydrolases"/>
    <property type="match status" value="1"/>
</dbReference>
<dbReference type="PANTHER" id="PTHR36978">
    <property type="entry name" value="P-LOOP CONTAINING NUCLEOTIDE TRIPHOSPHATE HYDROLASE"/>
    <property type="match status" value="1"/>
</dbReference>
<dbReference type="EMBL" id="JACCKB010000024">
    <property type="protein sequence ID" value="NYZ67371.1"/>
    <property type="molecule type" value="Genomic_DNA"/>
</dbReference>
<keyword evidence="2" id="KW-1185">Reference proteome</keyword>
<evidence type="ECO:0000313" key="2">
    <source>
        <dbReference type="Proteomes" id="UP000569732"/>
    </source>
</evidence>
<evidence type="ECO:0000313" key="1">
    <source>
        <dbReference type="EMBL" id="NYZ67371.1"/>
    </source>
</evidence>
<reference evidence="1 2" key="1">
    <citation type="submission" date="2020-07" db="EMBL/GenBank/DDBJ databases">
        <title>Endozoicomonas sp. nov., isolated from sediment.</title>
        <authorList>
            <person name="Gu T."/>
        </authorList>
    </citation>
    <scope>NUCLEOTIDE SEQUENCE [LARGE SCALE GENOMIC DNA]</scope>
    <source>
        <strain evidence="1 2">SM1973</strain>
    </source>
</reference>
<dbReference type="AlphaFoldDB" id="A0A853IBV9"/>
<dbReference type="Pfam" id="PF17784">
    <property type="entry name" value="Sulfotransfer_4"/>
    <property type="match status" value="1"/>
</dbReference>
<gene>
    <name evidence="1" type="ORF">H0A36_15240</name>
</gene>
<sequence>MHIIGAGFGRTGTVSIREALAIVGYSPCYHMDEVIRNPHHIDFFLNALTGKLVDWNSFFEPYQATLDWPACCFYRELMVEYPNAKVLLNIRDAESWYESAKTTVFLASRTNVLRTQLLAPFSARYRYRKKRKQFMHESVWNSIFQGRFLDKSYAIDMYNQWNNDVIEHVPSDRLLIYNIKDGWPPLLNFLGINLKKNTPFPNLNSRDVFLKSMKNDFQAGFTGKNHARAQ</sequence>
<protein>
    <submittedName>
        <fullName evidence="1">Sulfotransferase family protein</fullName>
    </submittedName>
</protein>
<dbReference type="PANTHER" id="PTHR36978:SF4">
    <property type="entry name" value="P-LOOP CONTAINING NUCLEOSIDE TRIPHOSPHATE HYDROLASE PROTEIN"/>
    <property type="match status" value="1"/>
</dbReference>
<dbReference type="InterPro" id="IPR027417">
    <property type="entry name" value="P-loop_NTPase"/>
</dbReference>
<name>A0A853IBV9_9GAMM</name>
<dbReference type="RefSeq" id="WP_180569393.1">
    <property type="nucleotide sequence ID" value="NZ_JACCKB010000024.1"/>
</dbReference>
<dbReference type="Gene3D" id="3.40.50.300">
    <property type="entry name" value="P-loop containing nucleotide triphosphate hydrolases"/>
    <property type="match status" value="1"/>
</dbReference>
<dbReference type="Proteomes" id="UP000569732">
    <property type="component" value="Unassembled WGS sequence"/>
</dbReference>
<comment type="caution">
    <text evidence="1">The sequence shown here is derived from an EMBL/GenBank/DDBJ whole genome shotgun (WGS) entry which is preliminary data.</text>
</comment>
<dbReference type="InterPro" id="IPR040632">
    <property type="entry name" value="Sulfotransfer_4"/>
</dbReference>